<dbReference type="InterPro" id="IPR004001">
    <property type="entry name" value="Actin_CS"/>
</dbReference>
<proteinExistence type="inferred from homology"/>
<dbReference type="AlphaFoldDB" id="V6TB27"/>
<dbReference type="PROSITE" id="PS01132">
    <property type="entry name" value="ACTINS_ACT_LIKE"/>
    <property type="match status" value="1"/>
</dbReference>
<dbReference type="SMART" id="SM00268">
    <property type="entry name" value="ACTIN"/>
    <property type="match status" value="1"/>
</dbReference>
<evidence type="ECO:0000313" key="3">
    <source>
        <dbReference type="Proteomes" id="UP000018320"/>
    </source>
</evidence>
<dbReference type="VEuPathDB" id="GiardiaDB:GL50581_16"/>
<name>V6TB27_GIAIN</name>
<dbReference type="InterPro" id="IPR020902">
    <property type="entry name" value="Actin/actin-like_CS"/>
</dbReference>
<dbReference type="SUPFAM" id="SSF53067">
    <property type="entry name" value="Actin-like ATPase domain"/>
    <property type="match status" value="2"/>
</dbReference>
<dbReference type="VEuPathDB" id="GiardiaDB:GL50803_0040817"/>
<dbReference type="InterPro" id="IPR004000">
    <property type="entry name" value="Actin"/>
</dbReference>
<comment type="similarity">
    <text evidence="1">Belongs to the actin family.</text>
</comment>
<dbReference type="Pfam" id="PF00022">
    <property type="entry name" value="Actin"/>
    <property type="match status" value="1"/>
</dbReference>
<comment type="caution">
    <text evidence="2">The sequence shown here is derived from an EMBL/GenBank/DDBJ whole genome shotgun (WGS) entry which is preliminary data.</text>
</comment>
<dbReference type="Gene3D" id="3.30.420.40">
    <property type="match status" value="2"/>
</dbReference>
<dbReference type="EMBL" id="AHGT01000074">
    <property type="protein sequence ID" value="ESU35627.1"/>
    <property type="molecule type" value="Genomic_DNA"/>
</dbReference>
<dbReference type="VEuPathDB" id="GiardiaDB:QR46_2537"/>
<reference evidence="3" key="1">
    <citation type="submission" date="2012-02" db="EMBL/GenBank/DDBJ databases">
        <title>Genome sequencing of Giardia lamblia Genotypes A2 and B isolates (DH and GS) and comparative analysis with the genomes of Genotypes A1 and E (WB and Pig).</title>
        <authorList>
            <person name="Adam R."/>
            <person name="Dahlstrom E."/>
            <person name="Martens C."/>
            <person name="Bruno D."/>
            <person name="Barbian K."/>
            <person name="Porcella S.F."/>
            <person name="Nash T."/>
        </authorList>
    </citation>
    <scope>NUCLEOTIDE SEQUENCE</scope>
    <source>
        <strain evidence="3">DH</strain>
    </source>
</reference>
<dbReference type="PRINTS" id="PR00190">
    <property type="entry name" value="ACTIN"/>
</dbReference>
<sequence>MQSKMTDDNPAIVIDNGSGMCKAGFAGDDAPRAVFPTVVGRPKRETVLVGSTHKEEYIGDEALAKRGVLKLSYPIEHGQIKDWDMMEKVWHHCYFNELRAQPSDHAVLLTEAPKNPKANREKICQIMFETFAVPAFYVQVQAVLALYSSGRTTGIVIDTGDGVTHTVPVYEGYSLPHAVLRSEIAGKELTDFCQINLQENGASFTTSAEFEIVRDIKEKLCFVALDYESVLAASMESANYTKTYELPDGVVITVNQARFKTPELLFRPELNNSDMDGIHQLCYKTIQKCDIDIRSELYSNVVLSGGSSMFAGLPERLEKELLDLIPAGKRVRISSPEDRKYSAWVGGSVLGSLATFESMWVSSQEYQENGASIANRKCM</sequence>
<dbReference type="CDD" id="cd13397">
    <property type="entry name" value="ASKHA_NBD_actin_Arp-T1-3"/>
    <property type="match status" value="1"/>
</dbReference>
<evidence type="ECO:0000256" key="1">
    <source>
        <dbReference type="RuleBase" id="RU000487"/>
    </source>
</evidence>
<dbReference type="PANTHER" id="PTHR11937">
    <property type="entry name" value="ACTIN"/>
    <property type="match status" value="1"/>
</dbReference>
<dbReference type="VEuPathDB" id="GiardiaDB:DHA2_40817"/>
<protein>
    <submittedName>
        <fullName evidence="2">Actin related protein</fullName>
    </submittedName>
</protein>
<gene>
    <name evidence="2" type="ORF">DHA2_40817</name>
</gene>
<evidence type="ECO:0000313" key="2">
    <source>
        <dbReference type="EMBL" id="ESU35627.1"/>
    </source>
</evidence>
<dbReference type="InterPro" id="IPR043129">
    <property type="entry name" value="ATPase_NBD"/>
</dbReference>
<dbReference type="PROSITE" id="PS00406">
    <property type="entry name" value="ACTINS_1"/>
    <property type="match status" value="1"/>
</dbReference>
<organism evidence="2 3">
    <name type="scientific">Giardia intestinalis</name>
    <name type="common">Giardia lamblia</name>
    <dbReference type="NCBI Taxonomy" id="5741"/>
    <lineage>
        <taxon>Eukaryota</taxon>
        <taxon>Metamonada</taxon>
        <taxon>Diplomonadida</taxon>
        <taxon>Hexamitidae</taxon>
        <taxon>Giardiinae</taxon>
        <taxon>Giardia</taxon>
    </lineage>
</organism>
<dbReference type="FunFam" id="3.30.420.40:FF:000291">
    <property type="entry name" value="Actin, alpha skeletal muscle"/>
    <property type="match status" value="1"/>
</dbReference>
<dbReference type="Proteomes" id="UP000018320">
    <property type="component" value="Unassembled WGS sequence"/>
</dbReference>
<reference evidence="2 3" key="2">
    <citation type="journal article" date="2013" name="Genome Biol. Evol.">
        <title>Genome sequencing of Giardia lamblia genotypes A2 and B isolates (DH and GS) and comparative analysis with the genomes of genotypes A1 and E (WB and Pig).</title>
        <authorList>
            <person name="Adam R.D."/>
            <person name="Dahlstrom E.W."/>
            <person name="Martens C.A."/>
            <person name="Bruno D.P."/>
            <person name="Barbian K.D."/>
            <person name="Ricklefs S.M."/>
            <person name="Hernandez M.M."/>
            <person name="Narla N.P."/>
            <person name="Patel R.B."/>
            <person name="Porcella S.F."/>
            <person name="Nash T.E."/>
        </authorList>
    </citation>
    <scope>NUCLEOTIDE SEQUENCE [LARGE SCALE GENOMIC DNA]</scope>
    <source>
        <strain evidence="2 3">DH</strain>
    </source>
</reference>
<dbReference type="FunFam" id="3.90.640.10:FF:000007">
    <property type="entry name" value="Actin like 7B"/>
    <property type="match status" value="1"/>
</dbReference>
<dbReference type="Gene3D" id="3.90.640.10">
    <property type="entry name" value="Actin, Chain A, domain 4"/>
    <property type="match status" value="1"/>
</dbReference>
<accession>V6TB27</accession>